<sequence>MNLYRSRGKTEARGRVISAGYEIVSNRGFNNLSREKISLISKISEEEISEFFPTDDDLKQVLQSELDATIIRFADYELGKLSEDASPLDKLKATGRAYFSFSQEAPDIFGAFISAPMNIDFPEGFEGNFDGLLMRPTVTRVLGYIRDLIEELDGPKDSKFLLEIALTAYATIHGITHLCTFGICRLFSPVAKKQLLQGSLESLTAGIIRSIKNKGATELNPKQLGGNIPFNAVPKAPEFPRSNDEEKQIAMYRGLIDLVWDLGQSNVDLSRVAQYANLPKNDVLRLADGTDKLLKEVEDYLDNQDQGFIGAQCFSLPGGSNAFSYLKGAGFGYVSFALHDPIGWNVLIEIASGAIVPTDFDNFDQSERMGVAFSFLVELTKKAIENSNNPRQAWILYSQVFSAWASAHGLAHLFSTGFLKNLDEKDKLEYLGPVFDIVIQGLLSTLNIDSVDDLKE</sequence>
<protein>
    <submittedName>
        <fullName evidence="1">TetR/AcrR family transcriptional regulator</fullName>
    </submittedName>
</protein>
<dbReference type="Proteomes" id="UP000617681">
    <property type="component" value="Chromosome"/>
</dbReference>
<dbReference type="InterPro" id="IPR036271">
    <property type="entry name" value="Tet_transcr_reg_TetR-rel_C_sf"/>
</dbReference>
<organism evidence="1 2">
    <name type="scientific">Corynebacterium glucuronolyticum</name>
    <dbReference type="NCBI Taxonomy" id="39791"/>
    <lineage>
        <taxon>Bacteria</taxon>
        <taxon>Bacillati</taxon>
        <taxon>Actinomycetota</taxon>
        <taxon>Actinomycetes</taxon>
        <taxon>Mycobacteriales</taxon>
        <taxon>Corynebacteriaceae</taxon>
        <taxon>Corynebacterium</taxon>
    </lineage>
</organism>
<dbReference type="SUPFAM" id="SSF48498">
    <property type="entry name" value="Tetracyclin repressor-like, C-terminal domain"/>
    <property type="match status" value="2"/>
</dbReference>
<name>A0AAX1LB18_9CORY</name>
<proteinExistence type="predicted"/>
<accession>A0AAX1LB18</accession>
<dbReference type="EMBL" id="CP069534">
    <property type="protein sequence ID" value="QRP71613.1"/>
    <property type="molecule type" value="Genomic_DNA"/>
</dbReference>
<dbReference type="AlphaFoldDB" id="A0AAX1LB18"/>
<evidence type="ECO:0000313" key="2">
    <source>
        <dbReference type="Proteomes" id="UP000617681"/>
    </source>
</evidence>
<gene>
    <name evidence="1" type="ORF">I6J21_05725</name>
</gene>
<dbReference type="RefSeq" id="WP_005396160.1">
    <property type="nucleotide sequence ID" value="NZ_CP069534.1"/>
</dbReference>
<dbReference type="Gene3D" id="1.10.357.10">
    <property type="entry name" value="Tetracycline Repressor, domain 2"/>
    <property type="match status" value="1"/>
</dbReference>
<reference evidence="1" key="1">
    <citation type="submission" date="2021-02" db="EMBL/GenBank/DDBJ databases">
        <title>FDA dAtabase for Regulatory Grade micrObial Sequences (FDA-ARGOS): Supporting development and validation of Infectious Disease Dx tests.</title>
        <authorList>
            <person name="Sproer C."/>
            <person name="Gronow S."/>
            <person name="Severitt S."/>
            <person name="Schroder I."/>
            <person name="Tallon L."/>
            <person name="Sadzewicz L."/>
            <person name="Zhao X."/>
            <person name="Boylan J."/>
            <person name="Ott S."/>
            <person name="Bowen H."/>
            <person name="Vavikolanu K."/>
            <person name="Mehta A."/>
            <person name="Aluvathingal J."/>
            <person name="Nadendla S."/>
            <person name="Lowell S."/>
            <person name="Myers T."/>
            <person name="Yan Y."/>
            <person name="Sichtig H."/>
        </authorList>
    </citation>
    <scope>NUCLEOTIDE SEQUENCE</scope>
    <source>
        <strain evidence="1">FDAARGOS_1191</strain>
    </source>
</reference>
<evidence type="ECO:0000313" key="1">
    <source>
        <dbReference type="EMBL" id="QRP71613.1"/>
    </source>
</evidence>